<feature type="binding site" evidence="8">
    <location>
        <position position="137"/>
    </location>
    <ligand>
        <name>Mg(2+)</name>
        <dbReference type="ChEBI" id="CHEBI:18420"/>
        <label>1</label>
    </ligand>
</feature>
<dbReference type="EMBL" id="VFQX01000052">
    <property type="protein sequence ID" value="KAF0974415.1"/>
    <property type="molecule type" value="Genomic_DNA"/>
</dbReference>
<dbReference type="InterPro" id="IPR036705">
    <property type="entry name" value="Ribosyl_crysJ1_sf"/>
</dbReference>
<dbReference type="SUPFAM" id="SSF101478">
    <property type="entry name" value="ADP-ribosylglycohydrolase"/>
    <property type="match status" value="1"/>
</dbReference>
<comment type="function">
    <text evidence="3">Specifically acts as an arginine mono-ADP-ribosylhydrolase by mediating the removal of mono-ADP-ribose attached to arginine residues on proteins.</text>
</comment>
<comment type="similarity">
    <text evidence="1">Belongs to the ADP-ribosylglycohydrolase family.</text>
</comment>
<dbReference type="GeneID" id="68113665"/>
<evidence type="ECO:0000256" key="5">
    <source>
        <dbReference type="ARBA" id="ARBA00049773"/>
    </source>
</evidence>
<dbReference type="EC" id="3.2.2.19" evidence="4"/>
<keyword evidence="10" id="KW-1185">Reference proteome</keyword>
<keyword evidence="8" id="KW-0460">Magnesium</keyword>
<dbReference type="VEuPathDB" id="AmoebaDB:NF0083100"/>
<gene>
    <name evidence="9" type="ORF">FDP41_006447</name>
</gene>
<evidence type="ECO:0000313" key="9">
    <source>
        <dbReference type="EMBL" id="KAF0974415.1"/>
    </source>
</evidence>
<keyword evidence="2" id="KW-0378">Hydrolase</keyword>
<dbReference type="GO" id="GO:0003875">
    <property type="term" value="F:ADP-ribosylarginine hydrolase activity"/>
    <property type="evidence" value="ECO:0007669"/>
    <property type="project" value="UniProtKB-EC"/>
</dbReference>
<dbReference type="VEuPathDB" id="AmoebaDB:FDP41_006447"/>
<dbReference type="Proteomes" id="UP000444721">
    <property type="component" value="Unassembled WGS sequence"/>
</dbReference>
<accession>A0A6A5BLG1</accession>
<evidence type="ECO:0000256" key="8">
    <source>
        <dbReference type="PIRSR" id="PIRSR605502-1"/>
    </source>
</evidence>
<dbReference type="OrthoDB" id="10250509at2759"/>
<evidence type="ECO:0000313" key="10">
    <source>
        <dbReference type="Proteomes" id="UP000444721"/>
    </source>
</evidence>
<feature type="binding site" evidence="8">
    <location>
        <position position="140"/>
    </location>
    <ligand>
        <name>Mg(2+)</name>
        <dbReference type="ChEBI" id="CHEBI:18420"/>
        <label>1</label>
    </ligand>
</feature>
<evidence type="ECO:0000256" key="2">
    <source>
        <dbReference type="ARBA" id="ARBA00022801"/>
    </source>
</evidence>
<proteinExistence type="inferred from homology"/>
<comment type="cofactor">
    <cofactor evidence="8">
        <name>Mg(2+)</name>
        <dbReference type="ChEBI" id="CHEBI:18420"/>
    </cofactor>
    <text evidence="8">Binds 2 magnesium ions per subunit.</text>
</comment>
<dbReference type="GO" id="GO:0046872">
    <property type="term" value="F:metal ion binding"/>
    <property type="evidence" value="ECO:0007669"/>
    <property type="project" value="UniProtKB-KW"/>
</dbReference>
<evidence type="ECO:0000256" key="1">
    <source>
        <dbReference type="ARBA" id="ARBA00010702"/>
    </source>
</evidence>
<dbReference type="InterPro" id="IPR005502">
    <property type="entry name" value="Ribosyl_crysJ1"/>
</dbReference>
<evidence type="ECO:0000256" key="3">
    <source>
        <dbReference type="ARBA" id="ARBA00049582"/>
    </source>
</evidence>
<dbReference type="RefSeq" id="XP_044559128.1">
    <property type="nucleotide sequence ID" value="XM_044710083.1"/>
</dbReference>
<evidence type="ECO:0000256" key="7">
    <source>
        <dbReference type="ARBA" id="ARBA00049810"/>
    </source>
</evidence>
<dbReference type="Pfam" id="PF03747">
    <property type="entry name" value="ADP_ribosyl_GH"/>
    <property type="match status" value="2"/>
</dbReference>
<protein>
    <recommendedName>
        <fullName evidence="5">ADP-ribosylhydrolase ARH1</fullName>
        <ecNumber evidence="4">3.2.2.19</ecNumber>
    </recommendedName>
    <alternativeName>
        <fullName evidence="6">ADP-ribose-L-arginine cleaving enzyme</fullName>
    </alternativeName>
    <alternativeName>
        <fullName evidence="7">[Protein ADP-ribosylarginine] hydrolase</fullName>
    </alternativeName>
</protein>
<reference evidence="9 10" key="1">
    <citation type="journal article" date="2019" name="Sci. Rep.">
        <title>Nanopore sequencing improves the draft genome of the human pathogenic amoeba Naegleria fowleri.</title>
        <authorList>
            <person name="Liechti N."/>
            <person name="Schurch N."/>
            <person name="Bruggmann R."/>
            <person name="Wittwer M."/>
        </authorList>
    </citation>
    <scope>NUCLEOTIDE SEQUENCE [LARGE SCALE GENOMIC DNA]</scope>
    <source>
        <strain evidence="9 10">ATCC 30894</strain>
    </source>
</reference>
<feature type="binding site" evidence="8">
    <location>
        <position position="139"/>
    </location>
    <ligand>
        <name>Mg(2+)</name>
        <dbReference type="ChEBI" id="CHEBI:18420"/>
        <label>1</label>
    </ligand>
</feature>
<dbReference type="PANTHER" id="PTHR16222">
    <property type="entry name" value="ADP-RIBOSYLGLYCOHYDROLASE"/>
    <property type="match status" value="1"/>
</dbReference>
<dbReference type="Gene3D" id="1.10.4080.10">
    <property type="entry name" value="ADP-ribosylation/Crystallin J1"/>
    <property type="match status" value="2"/>
</dbReference>
<dbReference type="VEuPathDB" id="AmoebaDB:NfTy_089830"/>
<sequence>MTTMAKYYYSCVTTDMDGRAPGLKCISSLSILNGQFEKWDALPYDRAGGGCGGSMRSQPCGLVYSSEKNREELVRTSIESGRITHNHATGYMGAFWSFDGWAGASGDDSVIIGYDALLGSNGDWEQLVHRGVLHGGDNDSTGCIAATWFGAFYGFPDKKYEKNWKNIEYYDRIAKVANELYNLNQKL</sequence>
<evidence type="ECO:0000256" key="4">
    <source>
        <dbReference type="ARBA" id="ARBA00049725"/>
    </source>
</evidence>
<dbReference type="AlphaFoldDB" id="A0A6A5BLG1"/>
<evidence type="ECO:0000256" key="6">
    <source>
        <dbReference type="ARBA" id="ARBA00049798"/>
    </source>
</evidence>
<organism evidence="9 10">
    <name type="scientific">Naegleria fowleri</name>
    <name type="common">Brain eating amoeba</name>
    <dbReference type="NCBI Taxonomy" id="5763"/>
    <lineage>
        <taxon>Eukaryota</taxon>
        <taxon>Discoba</taxon>
        <taxon>Heterolobosea</taxon>
        <taxon>Tetramitia</taxon>
        <taxon>Eutetramitia</taxon>
        <taxon>Vahlkampfiidae</taxon>
        <taxon>Naegleria</taxon>
    </lineage>
</organism>
<keyword evidence="8" id="KW-0479">Metal-binding</keyword>
<comment type="caution">
    <text evidence="9">The sequence shown here is derived from an EMBL/GenBank/DDBJ whole genome shotgun (WGS) entry which is preliminary data.</text>
</comment>
<dbReference type="InterPro" id="IPR050792">
    <property type="entry name" value="ADP-ribosylglycohydrolase"/>
</dbReference>
<dbReference type="PANTHER" id="PTHR16222:SF26">
    <property type="entry name" value="ADP-RIBOSYLHYDROLASE ARH1"/>
    <property type="match status" value="1"/>
</dbReference>
<name>A0A6A5BLG1_NAEFO</name>